<dbReference type="PROSITE" id="PS00028">
    <property type="entry name" value="ZINC_FINGER_C2H2_1"/>
    <property type="match status" value="4"/>
</dbReference>
<evidence type="ECO:0000313" key="4">
    <source>
        <dbReference type="EMBL" id="KAF7129482.1"/>
    </source>
</evidence>
<name>A0A834LCD2_RHOSS</name>
<dbReference type="SMART" id="SM00355">
    <property type="entry name" value="ZnF_C2H2"/>
    <property type="match status" value="4"/>
</dbReference>
<keyword evidence="5" id="KW-1185">Reference proteome</keyword>
<evidence type="ECO:0000259" key="3">
    <source>
        <dbReference type="PROSITE" id="PS50157"/>
    </source>
</evidence>
<feature type="domain" description="C2H2-type" evidence="3">
    <location>
        <begin position="362"/>
        <end position="389"/>
    </location>
</feature>
<sequence length="463" mass="52231">MMEEVRDHKFVCRICNKGFSNGKCMGGHMRGHLPKKPAKNHGKQKGLGLKENPIISWRVLSAKERIPRKENQCKECGKEFPSLRALSGHMRCHSTKAIEEDCKCKECGKGFVSMRALFGHMRHHSKRSREINESETLCSIQRKRSRMRYKTNLKFCLSDSNESFHVSEIDEEEEAAVCLMMLSRGVRNRVDFSYSDMFEAKAPDKSKGGKLASKADGTMEMKKLSGRLDSSVSCSRYSLLGKNDTEFGDLGSGFMSKNERNVALGIPMNGFHEVDEFKKPRIVSSDVEIENWESDHIEDELEKDQADSEMMITNSSEEAGFDDQDPEFGENTSDEDSESNSRLESNEKLLDQENGGKAMKNHECPTCFKVFPSGQALGGHKRAHYNAFPEDKTKECVLTKQELPSGIHDISDLNVLVTPEKEANEDNEDDNEGDSVGFEPCWAGIDRGREPLVISSFDQTDFF</sequence>
<evidence type="ECO:0000256" key="1">
    <source>
        <dbReference type="PROSITE-ProRule" id="PRU00042"/>
    </source>
</evidence>
<dbReference type="PROSITE" id="PS50157">
    <property type="entry name" value="ZINC_FINGER_C2H2_2"/>
    <property type="match status" value="4"/>
</dbReference>
<dbReference type="PANTHER" id="PTHR46869:SF7">
    <property type="entry name" value="ZINC FINGER PROTEIN ZAT9-LIKE"/>
    <property type="match status" value="1"/>
</dbReference>
<dbReference type="PANTHER" id="PTHR46869">
    <property type="entry name" value="C2H2-LIKE ZINC FINGER PROTEIN"/>
    <property type="match status" value="1"/>
</dbReference>
<dbReference type="SUPFAM" id="SSF57667">
    <property type="entry name" value="beta-beta-alpha zinc fingers"/>
    <property type="match status" value="3"/>
</dbReference>
<dbReference type="Proteomes" id="UP000626092">
    <property type="component" value="Unassembled WGS sequence"/>
</dbReference>
<accession>A0A834LCD2</accession>
<evidence type="ECO:0000313" key="5">
    <source>
        <dbReference type="Proteomes" id="UP000626092"/>
    </source>
</evidence>
<reference evidence="4" key="1">
    <citation type="submission" date="2019-11" db="EMBL/GenBank/DDBJ databases">
        <authorList>
            <person name="Liu Y."/>
            <person name="Hou J."/>
            <person name="Li T.-Q."/>
            <person name="Guan C.-H."/>
            <person name="Wu X."/>
            <person name="Wu H.-Z."/>
            <person name="Ling F."/>
            <person name="Zhang R."/>
            <person name="Shi X.-G."/>
            <person name="Ren J.-P."/>
            <person name="Chen E.-F."/>
            <person name="Sun J.-M."/>
        </authorList>
    </citation>
    <scope>NUCLEOTIDE SEQUENCE</scope>
    <source>
        <strain evidence="4">Adult_tree_wgs_1</strain>
        <tissue evidence="4">Leaves</tissue>
    </source>
</reference>
<dbReference type="Gene3D" id="3.30.160.60">
    <property type="entry name" value="Classic Zinc Finger"/>
    <property type="match status" value="1"/>
</dbReference>
<keyword evidence="1" id="KW-0862">Zinc</keyword>
<dbReference type="Pfam" id="PF13912">
    <property type="entry name" value="zf-C2H2_6"/>
    <property type="match status" value="4"/>
</dbReference>
<protein>
    <recommendedName>
        <fullName evidence="3">C2H2-type domain-containing protein</fullName>
    </recommendedName>
</protein>
<feature type="region of interest" description="Disordered" evidence="2">
    <location>
        <begin position="317"/>
        <end position="346"/>
    </location>
</feature>
<evidence type="ECO:0000256" key="2">
    <source>
        <dbReference type="SAM" id="MobiDB-lite"/>
    </source>
</evidence>
<comment type="caution">
    <text evidence="4">The sequence shown here is derived from an EMBL/GenBank/DDBJ whole genome shotgun (WGS) entry which is preliminary data.</text>
</comment>
<proteinExistence type="predicted"/>
<feature type="domain" description="C2H2-type" evidence="3">
    <location>
        <begin position="71"/>
        <end position="98"/>
    </location>
</feature>
<dbReference type="EMBL" id="WJXA01000010">
    <property type="protein sequence ID" value="KAF7129482.1"/>
    <property type="molecule type" value="Genomic_DNA"/>
</dbReference>
<feature type="compositionally biased region" description="Acidic residues" evidence="2">
    <location>
        <begin position="319"/>
        <end position="338"/>
    </location>
</feature>
<organism evidence="4 5">
    <name type="scientific">Rhododendron simsii</name>
    <name type="common">Sims's rhododendron</name>
    <dbReference type="NCBI Taxonomy" id="118357"/>
    <lineage>
        <taxon>Eukaryota</taxon>
        <taxon>Viridiplantae</taxon>
        <taxon>Streptophyta</taxon>
        <taxon>Embryophyta</taxon>
        <taxon>Tracheophyta</taxon>
        <taxon>Spermatophyta</taxon>
        <taxon>Magnoliopsida</taxon>
        <taxon>eudicotyledons</taxon>
        <taxon>Gunneridae</taxon>
        <taxon>Pentapetalae</taxon>
        <taxon>asterids</taxon>
        <taxon>Ericales</taxon>
        <taxon>Ericaceae</taxon>
        <taxon>Ericoideae</taxon>
        <taxon>Rhodoreae</taxon>
        <taxon>Rhododendron</taxon>
    </lineage>
</organism>
<dbReference type="GO" id="GO:0008270">
    <property type="term" value="F:zinc ion binding"/>
    <property type="evidence" value="ECO:0007669"/>
    <property type="project" value="UniProtKB-KW"/>
</dbReference>
<keyword evidence="1" id="KW-0479">Metal-binding</keyword>
<dbReference type="InterPro" id="IPR013087">
    <property type="entry name" value="Znf_C2H2_type"/>
</dbReference>
<keyword evidence="1" id="KW-0863">Zinc-finger</keyword>
<feature type="domain" description="C2H2-type" evidence="3">
    <location>
        <begin position="10"/>
        <end position="37"/>
    </location>
</feature>
<dbReference type="InterPro" id="IPR036236">
    <property type="entry name" value="Znf_C2H2_sf"/>
</dbReference>
<dbReference type="AlphaFoldDB" id="A0A834LCD2"/>
<feature type="domain" description="C2H2-type" evidence="3">
    <location>
        <begin position="102"/>
        <end position="129"/>
    </location>
</feature>
<dbReference type="OrthoDB" id="6077919at2759"/>
<gene>
    <name evidence="4" type="ORF">RHSIM_Rhsim10G0044700</name>
</gene>